<feature type="transmembrane region" description="Helical" evidence="7">
    <location>
        <begin position="129"/>
        <end position="147"/>
    </location>
</feature>
<dbReference type="InterPro" id="IPR003362">
    <property type="entry name" value="Bact_transf"/>
</dbReference>
<feature type="transmembrane region" description="Helical" evidence="7">
    <location>
        <begin position="90"/>
        <end position="109"/>
    </location>
</feature>
<dbReference type="PANTHER" id="PTHR30576">
    <property type="entry name" value="COLANIC BIOSYNTHESIS UDP-GLUCOSE LIPID CARRIER TRANSFERASE"/>
    <property type="match status" value="1"/>
</dbReference>
<evidence type="ECO:0000313" key="10">
    <source>
        <dbReference type="Proteomes" id="UP000195913"/>
    </source>
</evidence>
<feature type="domain" description="Bacterial sugar transferase" evidence="8">
    <location>
        <begin position="330"/>
        <end position="517"/>
    </location>
</feature>
<sequence length="523" mass="57370">MSQLSERVGGTGFEAPRVWTPRLVSSKQNRISTAVDWRRRYRRKLLVTDVVLVGAAASLPTVASLVQVQGAGRFGALAARASGAGFVMESYGWSLLLGLIVAVSWLVALQVFQSRSSARIAIGAFEYKAVIDASATLAGGIAIIGLLGENTGLRAYLVLTVPVGMLALLLGRWLWRNWLQRQRLRGHALSDVVVYGQAKDTPYVIRQITNKSGGAYRVVGVVLDGEPDEDAENLIRVTSPALPMIHGGSVIEEEISRLGADAVVVAGALQGGNHALQELGWRLEKSRTDVILVSSLTNVAGPRFSVRPVEGLPLMHVEQPTFSGVKHVLKRGMDMCVATTALIALSPLFLVLGLLISRDSKGGVFFQQERTGRHGQPFKMYKFRSMVDTAEKDLEALKESNDGAGPLFKLKQDPRVTRVGRILRKFSLDELPQFFNVLKGDMSVVGPRPPLPSEVADYEGHTYRRLYIKPGVTGLWQVSGRSDLDWEESVRLDLYYVENWSATGDLMIMWRTFKVMINPAGAY</sequence>
<keyword evidence="3 9" id="KW-0808">Transferase</keyword>
<protein>
    <submittedName>
        <fullName evidence="9">Undecaprenyl-phosphate galactosephosphotransferase</fullName>
        <ecNumber evidence="9">2.7.8.6</ecNumber>
    </submittedName>
</protein>
<dbReference type="AlphaFoldDB" id="A0A1R4GTR1"/>
<evidence type="ECO:0000256" key="7">
    <source>
        <dbReference type="SAM" id="Phobius"/>
    </source>
</evidence>
<accession>A0A1R4GTR1</accession>
<keyword evidence="10" id="KW-1185">Reference proteome</keyword>
<evidence type="ECO:0000256" key="3">
    <source>
        <dbReference type="ARBA" id="ARBA00022679"/>
    </source>
</evidence>
<evidence type="ECO:0000256" key="6">
    <source>
        <dbReference type="ARBA" id="ARBA00023136"/>
    </source>
</evidence>
<feature type="transmembrane region" description="Helical" evidence="7">
    <location>
        <begin position="46"/>
        <end position="70"/>
    </location>
</feature>
<name>A0A1R4GTR1_9MICC</name>
<dbReference type="Proteomes" id="UP000195913">
    <property type="component" value="Unassembled WGS sequence"/>
</dbReference>
<dbReference type="EC" id="2.7.8.6" evidence="9"/>
<dbReference type="GO" id="GO:0016020">
    <property type="term" value="C:membrane"/>
    <property type="evidence" value="ECO:0007669"/>
    <property type="project" value="UniProtKB-SubCell"/>
</dbReference>
<dbReference type="RefSeq" id="WP_087000526.1">
    <property type="nucleotide sequence ID" value="NZ_FUHW01000044.1"/>
</dbReference>
<evidence type="ECO:0000256" key="5">
    <source>
        <dbReference type="ARBA" id="ARBA00022989"/>
    </source>
</evidence>
<organism evidence="9 10">
    <name type="scientific">Arthrobacter rhombi</name>
    <dbReference type="NCBI Taxonomy" id="71253"/>
    <lineage>
        <taxon>Bacteria</taxon>
        <taxon>Bacillati</taxon>
        <taxon>Actinomycetota</taxon>
        <taxon>Actinomycetes</taxon>
        <taxon>Micrococcales</taxon>
        <taxon>Micrococcaceae</taxon>
        <taxon>Arthrobacter</taxon>
    </lineage>
</organism>
<keyword evidence="6 7" id="KW-0472">Membrane</keyword>
<keyword evidence="4 7" id="KW-0812">Transmembrane</keyword>
<proteinExistence type="inferred from homology"/>
<reference evidence="9 10" key="1">
    <citation type="submission" date="2017-02" db="EMBL/GenBank/DDBJ databases">
        <authorList>
            <person name="Peterson S.W."/>
        </authorList>
    </citation>
    <scope>NUCLEOTIDE SEQUENCE [LARGE SCALE GENOMIC DNA]</scope>
    <source>
        <strain evidence="9 10">B Ar 00.02</strain>
    </source>
</reference>
<evidence type="ECO:0000256" key="4">
    <source>
        <dbReference type="ARBA" id="ARBA00022692"/>
    </source>
</evidence>
<dbReference type="NCBIfam" id="TIGR03025">
    <property type="entry name" value="EPS_sugtrans"/>
    <property type="match status" value="1"/>
</dbReference>
<dbReference type="EMBL" id="FUHW01000044">
    <property type="protein sequence ID" value="SJM71660.1"/>
    <property type="molecule type" value="Genomic_DNA"/>
</dbReference>
<evidence type="ECO:0000313" key="9">
    <source>
        <dbReference type="EMBL" id="SJM71660.1"/>
    </source>
</evidence>
<evidence type="ECO:0000259" key="8">
    <source>
        <dbReference type="Pfam" id="PF02397"/>
    </source>
</evidence>
<dbReference type="PANTHER" id="PTHR30576:SF10">
    <property type="entry name" value="SLL5057 PROTEIN"/>
    <property type="match status" value="1"/>
</dbReference>
<evidence type="ECO:0000256" key="1">
    <source>
        <dbReference type="ARBA" id="ARBA00004141"/>
    </source>
</evidence>
<comment type="similarity">
    <text evidence="2">Belongs to the bacterial sugar transferase family.</text>
</comment>
<comment type="subcellular location">
    <subcellularLocation>
        <location evidence="1">Membrane</location>
        <topology evidence="1">Multi-pass membrane protein</topology>
    </subcellularLocation>
</comment>
<dbReference type="InterPro" id="IPR017475">
    <property type="entry name" value="EPS_sugar_tfrase"/>
</dbReference>
<gene>
    <name evidence="9" type="ORF">FM101_13660</name>
</gene>
<keyword evidence="5 7" id="KW-1133">Transmembrane helix</keyword>
<feature type="transmembrane region" description="Helical" evidence="7">
    <location>
        <begin position="336"/>
        <end position="356"/>
    </location>
</feature>
<evidence type="ECO:0000256" key="2">
    <source>
        <dbReference type="ARBA" id="ARBA00006464"/>
    </source>
</evidence>
<dbReference type="Pfam" id="PF02397">
    <property type="entry name" value="Bac_transf"/>
    <property type="match status" value="1"/>
</dbReference>
<dbReference type="GO" id="GO:0047360">
    <property type="term" value="F:undecaprenyl-phosphate galactose phosphotransferase activity"/>
    <property type="evidence" value="ECO:0007669"/>
    <property type="project" value="UniProtKB-EC"/>
</dbReference>
<feature type="transmembrane region" description="Helical" evidence="7">
    <location>
        <begin position="153"/>
        <end position="175"/>
    </location>
</feature>